<keyword evidence="3 7" id="KW-0507">mRNA processing</keyword>
<dbReference type="EMBL" id="LR877148">
    <property type="protein sequence ID" value="CAD2215200.1"/>
    <property type="molecule type" value="Genomic_DNA"/>
</dbReference>
<comment type="subcellular location">
    <subcellularLocation>
        <location evidence="1 7">Nucleus</location>
    </subcellularLocation>
</comment>
<evidence type="ECO:0000256" key="2">
    <source>
        <dbReference type="ARBA" id="ARBA00006164"/>
    </source>
</evidence>
<dbReference type="AlphaFoldDB" id="A0A7G2C602"/>
<keyword evidence="5 7" id="KW-0508">mRNA splicing</keyword>
<dbReference type="PANTHER" id="PTHR23142">
    <property type="entry name" value="PRE-MRNA-SPLICING FACTOR 38A-RELATED"/>
    <property type="match status" value="1"/>
</dbReference>
<dbReference type="OrthoDB" id="190958at2759"/>
<feature type="region of interest" description="Disordered" evidence="8">
    <location>
        <begin position="128"/>
        <end position="148"/>
    </location>
</feature>
<keyword evidence="6 7" id="KW-0539">Nucleus</keyword>
<evidence type="ECO:0000256" key="5">
    <source>
        <dbReference type="ARBA" id="ARBA00023187"/>
    </source>
</evidence>
<dbReference type="GO" id="GO:0005681">
    <property type="term" value="C:spliceosomal complex"/>
    <property type="evidence" value="ECO:0007669"/>
    <property type="project" value="UniProtKB-KW"/>
</dbReference>
<dbReference type="InterPro" id="IPR005037">
    <property type="entry name" value="PRP38"/>
</dbReference>
<evidence type="ECO:0000256" key="7">
    <source>
        <dbReference type="RuleBase" id="RU367025"/>
    </source>
</evidence>
<name>A0A7G2C602_9TRYP</name>
<comment type="similarity">
    <text evidence="2 7">Belongs to the PRP38 family.</text>
</comment>
<keyword evidence="4 7" id="KW-0747">Spliceosome</keyword>
<evidence type="ECO:0000256" key="3">
    <source>
        <dbReference type="ARBA" id="ARBA00022664"/>
    </source>
</evidence>
<organism evidence="9 10">
    <name type="scientific">Angomonas deanei</name>
    <dbReference type="NCBI Taxonomy" id="59799"/>
    <lineage>
        <taxon>Eukaryota</taxon>
        <taxon>Discoba</taxon>
        <taxon>Euglenozoa</taxon>
        <taxon>Kinetoplastea</taxon>
        <taxon>Metakinetoplastina</taxon>
        <taxon>Trypanosomatida</taxon>
        <taxon>Trypanosomatidae</taxon>
        <taxon>Strigomonadinae</taxon>
        <taxon>Angomonas</taxon>
    </lineage>
</organism>
<evidence type="ECO:0000313" key="10">
    <source>
        <dbReference type="Proteomes" id="UP000515908"/>
    </source>
</evidence>
<dbReference type="VEuPathDB" id="TriTrypDB:ADEAN_000265500"/>
<proteinExistence type="inferred from homology"/>
<dbReference type="Proteomes" id="UP000515908">
    <property type="component" value="Chromosome 04"/>
</dbReference>
<evidence type="ECO:0000313" key="9">
    <source>
        <dbReference type="EMBL" id="CAD2215200.1"/>
    </source>
</evidence>
<evidence type="ECO:0000256" key="8">
    <source>
        <dbReference type="SAM" id="MobiDB-lite"/>
    </source>
</evidence>
<accession>A0A7G2C602</accession>
<gene>
    <name evidence="9" type="ORF">ADEAN_000265500</name>
</gene>
<protein>
    <recommendedName>
        <fullName evidence="7">Pre-mRNA-splicing factor 38</fullName>
    </recommendedName>
</protein>
<sequence>MSWNLKGRSAVAALDPSTKGRILKSHTMNSCLNKPLLWVLEELIDLEAVGGVSGPLKRVEYFLCLLTRLLQITPAPGIVLTMLRQDVHKYLRVGALFLIRLIGNPAMQREAMKIGFDDYRKIRVYGNEEERETSSTKRPREEEEKDAKEWDSTYAPIIHPHYFIMRLDEITERLFLPEKKGGEGPKMFLGIHLPPLIL</sequence>
<reference evidence="9 10" key="1">
    <citation type="submission" date="2020-08" db="EMBL/GenBank/DDBJ databases">
        <authorList>
            <person name="Newling K."/>
            <person name="Davey J."/>
            <person name="Forrester S."/>
        </authorList>
    </citation>
    <scope>NUCLEOTIDE SEQUENCE [LARGE SCALE GENOMIC DNA]</scope>
    <source>
        <strain evidence="10">Crithidia deanei Carvalho (ATCC PRA-265)</strain>
    </source>
</reference>
<evidence type="ECO:0000256" key="4">
    <source>
        <dbReference type="ARBA" id="ARBA00022728"/>
    </source>
</evidence>
<comment type="function">
    <text evidence="7">Required for pre-mRNA splicing.</text>
</comment>
<evidence type="ECO:0000256" key="6">
    <source>
        <dbReference type="ARBA" id="ARBA00023242"/>
    </source>
</evidence>
<keyword evidence="10" id="KW-1185">Reference proteome</keyword>
<evidence type="ECO:0000256" key="1">
    <source>
        <dbReference type="ARBA" id="ARBA00004123"/>
    </source>
</evidence>
<dbReference type="GO" id="GO:0000398">
    <property type="term" value="P:mRNA splicing, via spliceosome"/>
    <property type="evidence" value="ECO:0007669"/>
    <property type="project" value="UniProtKB-UniRule"/>
</dbReference>
<dbReference type="Pfam" id="PF03371">
    <property type="entry name" value="PRP38"/>
    <property type="match status" value="1"/>
</dbReference>